<feature type="compositionally biased region" description="Low complexity" evidence="7">
    <location>
        <begin position="1329"/>
        <end position="1341"/>
    </location>
</feature>
<feature type="region of interest" description="Disordered" evidence="7">
    <location>
        <begin position="794"/>
        <end position="834"/>
    </location>
</feature>
<dbReference type="RefSeq" id="XP_012192148.1">
    <property type="nucleotide sequence ID" value="XM_012336758.1"/>
</dbReference>
<dbReference type="GO" id="GO:0000981">
    <property type="term" value="F:DNA-binding transcription factor activity, RNA polymerase II-specific"/>
    <property type="evidence" value="ECO:0007669"/>
    <property type="project" value="InterPro"/>
</dbReference>
<feature type="compositionally biased region" description="Low complexity" evidence="7">
    <location>
        <begin position="499"/>
        <end position="509"/>
    </location>
</feature>
<feature type="region of interest" description="Disordered" evidence="7">
    <location>
        <begin position="1"/>
        <end position="20"/>
    </location>
</feature>
<feature type="compositionally biased region" description="Basic residues" evidence="7">
    <location>
        <begin position="322"/>
        <end position="348"/>
    </location>
</feature>
<dbReference type="GeneID" id="24111427"/>
<evidence type="ECO:0000256" key="3">
    <source>
        <dbReference type="ARBA" id="ARBA00023015"/>
    </source>
</evidence>
<dbReference type="GO" id="GO:0000976">
    <property type="term" value="F:transcription cis-regulatory region binding"/>
    <property type="evidence" value="ECO:0007669"/>
    <property type="project" value="TreeGrafter"/>
</dbReference>
<evidence type="ECO:0000256" key="2">
    <source>
        <dbReference type="ARBA" id="ARBA00022723"/>
    </source>
</evidence>
<feature type="region of interest" description="Disordered" evidence="7">
    <location>
        <begin position="733"/>
        <end position="770"/>
    </location>
</feature>
<evidence type="ECO:0000256" key="1">
    <source>
        <dbReference type="ARBA" id="ARBA00004123"/>
    </source>
</evidence>
<dbReference type="SUPFAM" id="SSF57701">
    <property type="entry name" value="Zn2/Cys6 DNA-binding domain"/>
    <property type="match status" value="1"/>
</dbReference>
<feature type="compositionally biased region" description="Polar residues" evidence="7">
    <location>
        <begin position="177"/>
        <end position="193"/>
    </location>
</feature>
<keyword evidence="3" id="KW-0805">Transcription regulation</keyword>
<dbReference type="InterPro" id="IPR051089">
    <property type="entry name" value="prtT"/>
</dbReference>
<comment type="subcellular location">
    <subcellularLocation>
        <location evidence="1">Nucleus</location>
    </subcellularLocation>
</comment>
<dbReference type="eggNOG" id="ENOG502S1F2">
    <property type="taxonomic scope" value="Eukaryota"/>
</dbReference>
<evidence type="ECO:0000313" key="10">
    <source>
        <dbReference type="Proteomes" id="UP000014071"/>
    </source>
</evidence>
<feature type="compositionally biased region" description="Low complexity" evidence="7">
    <location>
        <begin position="378"/>
        <end position="395"/>
    </location>
</feature>
<feature type="compositionally biased region" description="Basic and acidic residues" evidence="7">
    <location>
        <begin position="194"/>
        <end position="209"/>
    </location>
</feature>
<feature type="compositionally biased region" description="Basic and acidic residues" evidence="7">
    <location>
        <begin position="268"/>
        <end position="277"/>
    </location>
</feature>
<dbReference type="InterPro" id="IPR001138">
    <property type="entry name" value="Zn2Cys6_DnaBD"/>
</dbReference>
<proteinExistence type="predicted"/>
<feature type="compositionally biased region" description="Polar residues" evidence="7">
    <location>
        <begin position="284"/>
        <end position="300"/>
    </location>
</feature>
<feature type="compositionally biased region" description="Basic and acidic residues" evidence="7">
    <location>
        <begin position="1"/>
        <end position="15"/>
    </location>
</feature>
<feature type="compositionally biased region" description="Low complexity" evidence="7">
    <location>
        <begin position="684"/>
        <end position="696"/>
    </location>
</feature>
<organism evidence="9 10">
    <name type="scientific">Pseudozyma hubeiensis (strain SY62)</name>
    <name type="common">Yeast</name>
    <dbReference type="NCBI Taxonomy" id="1305764"/>
    <lineage>
        <taxon>Eukaryota</taxon>
        <taxon>Fungi</taxon>
        <taxon>Dikarya</taxon>
        <taxon>Basidiomycota</taxon>
        <taxon>Ustilaginomycotina</taxon>
        <taxon>Ustilaginomycetes</taxon>
        <taxon>Ustilaginales</taxon>
        <taxon>Ustilaginaceae</taxon>
        <taxon>Pseudozyma</taxon>
    </lineage>
</organism>
<evidence type="ECO:0000313" key="9">
    <source>
        <dbReference type="EMBL" id="GAC98561.1"/>
    </source>
</evidence>
<keyword evidence="2" id="KW-0479">Metal-binding</keyword>
<dbReference type="STRING" id="1305764.R9PB09"/>
<feature type="compositionally biased region" description="Basic and acidic residues" evidence="7">
    <location>
        <begin position="658"/>
        <end position="672"/>
    </location>
</feature>
<feature type="domain" description="Zn(2)-C6 fungal-type" evidence="8">
    <location>
        <begin position="116"/>
        <end position="149"/>
    </location>
</feature>
<feature type="compositionally biased region" description="Polar residues" evidence="7">
    <location>
        <begin position="447"/>
        <end position="477"/>
    </location>
</feature>
<dbReference type="Pfam" id="PF04082">
    <property type="entry name" value="Fungal_trans"/>
    <property type="match status" value="1"/>
</dbReference>
<reference evidence="10" key="1">
    <citation type="journal article" date="2013" name="Genome Announc.">
        <title>Draft genome sequence of the basidiomycetous yeast-like fungus Pseudozyma hubeiensis SY62, which produces an abundant amount of the biosurfactant mannosylerythritol lipids.</title>
        <authorList>
            <person name="Konishi M."/>
            <person name="Hatada Y."/>
            <person name="Horiuchi J."/>
        </authorList>
    </citation>
    <scope>NUCLEOTIDE SEQUENCE [LARGE SCALE GENOMIC DNA]</scope>
    <source>
        <strain evidence="10">SY62</strain>
    </source>
</reference>
<protein>
    <recommendedName>
        <fullName evidence="8">Zn(2)-C6 fungal-type domain-containing protein</fullName>
    </recommendedName>
</protein>
<feature type="region of interest" description="Disordered" evidence="7">
    <location>
        <begin position="439"/>
        <end position="531"/>
    </location>
</feature>
<feature type="region of interest" description="Disordered" evidence="7">
    <location>
        <begin position="1391"/>
        <end position="1415"/>
    </location>
</feature>
<feature type="region of interest" description="Disordered" evidence="7">
    <location>
        <begin position="1329"/>
        <end position="1365"/>
    </location>
</feature>
<dbReference type="SMART" id="SM00906">
    <property type="entry name" value="Fungal_trans"/>
    <property type="match status" value="1"/>
</dbReference>
<feature type="region of interest" description="Disordered" evidence="7">
    <location>
        <begin position="152"/>
        <end position="423"/>
    </location>
</feature>
<keyword evidence="4" id="KW-0238">DNA-binding</keyword>
<feature type="region of interest" description="Disordered" evidence="7">
    <location>
        <begin position="81"/>
        <end position="109"/>
    </location>
</feature>
<dbReference type="PROSITE" id="PS50048">
    <property type="entry name" value="ZN2_CY6_FUNGAL_2"/>
    <property type="match status" value="1"/>
</dbReference>
<keyword evidence="6" id="KW-0539">Nucleus</keyword>
<dbReference type="Gene3D" id="4.10.240.10">
    <property type="entry name" value="Zn(2)-C6 fungal-type DNA-binding domain"/>
    <property type="match status" value="1"/>
</dbReference>
<evidence type="ECO:0000256" key="5">
    <source>
        <dbReference type="ARBA" id="ARBA00023163"/>
    </source>
</evidence>
<dbReference type="GO" id="GO:0005634">
    <property type="term" value="C:nucleus"/>
    <property type="evidence" value="ECO:0007669"/>
    <property type="project" value="UniProtKB-SubCell"/>
</dbReference>
<dbReference type="SMART" id="SM00066">
    <property type="entry name" value="GAL4"/>
    <property type="match status" value="1"/>
</dbReference>
<accession>R9PB09</accession>
<dbReference type="OrthoDB" id="3163292at2759"/>
<dbReference type="Pfam" id="PF00172">
    <property type="entry name" value="Zn_clus"/>
    <property type="match status" value="1"/>
</dbReference>
<feature type="compositionally biased region" description="Acidic residues" evidence="7">
    <location>
        <begin position="818"/>
        <end position="833"/>
    </location>
</feature>
<dbReference type="GO" id="GO:0006351">
    <property type="term" value="P:DNA-templated transcription"/>
    <property type="evidence" value="ECO:0007669"/>
    <property type="project" value="InterPro"/>
</dbReference>
<evidence type="ECO:0000259" key="8">
    <source>
        <dbReference type="PROSITE" id="PS50048"/>
    </source>
</evidence>
<feature type="compositionally biased region" description="Low complexity" evidence="7">
    <location>
        <begin position="748"/>
        <end position="762"/>
    </location>
</feature>
<dbReference type="HOGENOM" id="CLU_003987_0_0_1"/>
<evidence type="ECO:0000256" key="7">
    <source>
        <dbReference type="SAM" id="MobiDB-lite"/>
    </source>
</evidence>
<evidence type="ECO:0000256" key="6">
    <source>
        <dbReference type="ARBA" id="ARBA00023242"/>
    </source>
</evidence>
<dbReference type="FunFam" id="4.10.240.10:FF:000034">
    <property type="entry name" value="Chromosome 16, whole genome shotgun sequence"/>
    <property type="match status" value="1"/>
</dbReference>
<dbReference type="GO" id="GO:0008270">
    <property type="term" value="F:zinc ion binding"/>
    <property type="evidence" value="ECO:0007669"/>
    <property type="project" value="InterPro"/>
</dbReference>
<feature type="compositionally biased region" description="Polar residues" evidence="7">
    <location>
        <begin position="1348"/>
        <end position="1357"/>
    </location>
</feature>
<dbReference type="Proteomes" id="UP000014071">
    <property type="component" value="Unassembled WGS sequence"/>
</dbReference>
<dbReference type="InterPro" id="IPR036864">
    <property type="entry name" value="Zn2-C6_fun-type_DNA-bd_sf"/>
</dbReference>
<feature type="compositionally biased region" description="Low complexity" evidence="7">
    <location>
        <begin position="622"/>
        <end position="639"/>
    </location>
</feature>
<keyword evidence="5" id="KW-0804">Transcription</keyword>
<name>R9PB09_PSEHS</name>
<feature type="region of interest" description="Disordered" evidence="7">
    <location>
        <begin position="617"/>
        <end position="696"/>
    </location>
</feature>
<evidence type="ECO:0000256" key="4">
    <source>
        <dbReference type="ARBA" id="ARBA00023125"/>
    </source>
</evidence>
<dbReference type="InterPro" id="IPR007219">
    <property type="entry name" value="XnlR_reg_dom"/>
</dbReference>
<feature type="compositionally biased region" description="Gly residues" evidence="7">
    <location>
        <begin position="1627"/>
        <end position="1641"/>
    </location>
</feature>
<dbReference type="PANTHER" id="PTHR31845:SF19">
    <property type="entry name" value="TRANSCRIPTION FACTOR DOMAIN-CONTAINING PROTEIN"/>
    <property type="match status" value="1"/>
</dbReference>
<dbReference type="CDD" id="cd12148">
    <property type="entry name" value="fungal_TF_MHR"/>
    <property type="match status" value="1"/>
</dbReference>
<feature type="region of interest" description="Disordered" evidence="7">
    <location>
        <begin position="1620"/>
        <end position="1641"/>
    </location>
</feature>
<dbReference type="EMBL" id="DF238821">
    <property type="protein sequence ID" value="GAC98561.1"/>
    <property type="molecule type" value="Genomic_DNA"/>
</dbReference>
<dbReference type="PROSITE" id="PS00463">
    <property type="entry name" value="ZN2_CY6_FUNGAL_1"/>
    <property type="match status" value="1"/>
</dbReference>
<feature type="compositionally biased region" description="Basic and acidic residues" evidence="7">
    <location>
        <begin position="1391"/>
        <end position="1401"/>
    </location>
</feature>
<feature type="compositionally biased region" description="Polar residues" evidence="7">
    <location>
        <begin position="225"/>
        <end position="239"/>
    </location>
</feature>
<feature type="compositionally biased region" description="Acidic residues" evidence="7">
    <location>
        <begin position="515"/>
        <end position="531"/>
    </location>
</feature>
<keyword evidence="10" id="KW-1185">Reference proteome</keyword>
<sequence length="1641" mass="176662">MVERRKLTEPDCDNHRARRHTRPQLTIAPMEHNHFALSFIFRQLLVNTQAFERRIFDFISCKCLKLQLLLKSLSVFAMSSPESTQSPSADMDQDDKPRVLVDGPGGAETKQGAKIACLECRSAKIKCSAPTDGQVPCKRCVKHQKECLFEKHKRGRKPNKRFSVPSDLRAAARRSSEGTSFEHSTRPTSSGGRSDSHHTMSHHNNEQRQRNSRNGRGTPDRAPHTHQSTFGSNQGSAASRQHFGDASWKQGSSFGPPAQSRGLQASHYPDDRLHSTADKYPNGGMSTSMSAPSTLAQSSMPYGYPQSMHHAPPLHPQPHSHQAQHHQHQHQLSHQHQHSHQQHQHQHQHQPSQPPSSYPQGRHSSDHPSPGRWRDHPQSQAVSSPHSSHSAAAAAKQHDGFAHAHNRPYPHNAPAPSHSYAHWDSQLGSERNHKAKLELSPSRRTDTSALQGQQQHKASNSISHYATHTDNTKTQKLQSSNSQRSSSKGRIQRRDAPPSSQHQHSSSRSGAYDHEAEEDFEDEQDELEDDADATREEHDYVLSNPLKLLAQASDAAAARIEGGRVEPGSRSSLAAVETMGFLQPTLPSNRMAVSAAVNLTGLGRPLYGRREDDLARAQRGWPSSRVLPPLLNPNRAALPSDEASPDASTRSQPAFLKDTMRSKSFPEGELPRLDPPTSLDEQESGAFAAAASSSSQASAAKVTLGATLGRPNVLTPSTLDHEAWEYREGKAQARRGYGSSPGGVSGDAVTTGSSVSAGATTGQKQGAVSAMNGASPGEMIESPADEVTTAMLGKRKRGRSRAARGGGLPTRRRRLAEWDTDAENGDGVDEEGIPDTAKGKQVTIVTIAPRKDAGGVTSGGEGEAGASRKGYFNLSLFHSKNDDTEGLDPVELGLVELKELERLFDVFFARINPVLDLFDPFLHSVAFVRMRSAFLTTVISAMAARFSDTPQDAKLASTLDRHWQEKLLPMILLGGHKSVEISQAFLILTTYSRPTNRLVDDRSWQYLGFAIRTATEVGVNRKVTPSENLLGNEQVARRVRNRERLWYNLFLYDRTLSAQTGRPWTISEDRMIVQSSMWHRQDFALPEDVSLVSLIKLRRITAQHTEAFDTYLTSPDRFDETQTATALGVGGQSMFDRRLAGLEFFRKNANADLEKWKETWCINTEDKIKEVDTSAAAGKYLVRWAPTAKLFYYHSRLLINSLVLGSTEQYEGFLSGSSVSVDCWTSAISLIDTVLNDFTEESLVTWSNDRVVMAVYAAVSAVRMTNMQHKYAFADKETLLALVRRLATSMTNAGKTPRHRNGSATPYGRYLKSVLAAFEPENSVSAAAATTQSGSSATAQTPGKDSEQATSVTTSSLAPGDSRSAAATPTAAMVVAAPPVAVAEGLSQGTLDEHGAKKDDGAGGVSSQDDSVAGATVEEGVSGTVEDGNGANAVLKTEGSAGGGDVASSLAQVPLIVADGDSMDIDISAAASQLAAAETSFDAPSSMEKLLTEMPIDGTVAVTNAGGMLTPVGGTSANNVAWPVDISRPASSAQSSSVGGADGTNLLVAPASNLLLSTSLSPTALGASEATSAEAGVDAVAAAVAAAGMPDVVDDPESLERMWNYMTSFEHTSFWQPQSTWNSSGLGSNGGGQGHAGGNGP</sequence>
<gene>
    <name evidence="9" type="ORF">PHSY_006155</name>
</gene>
<dbReference type="PANTHER" id="PTHR31845">
    <property type="entry name" value="FINGER DOMAIN PROTEIN, PUTATIVE-RELATED"/>
    <property type="match status" value="1"/>
</dbReference>
<dbReference type="CDD" id="cd00067">
    <property type="entry name" value="GAL4"/>
    <property type="match status" value="1"/>
</dbReference>